<protein>
    <submittedName>
        <fullName evidence="2">Uncharacterized protein</fullName>
    </submittedName>
</protein>
<gene>
    <name evidence="2" type="ORF">CROQUDRAFT_86602</name>
</gene>
<feature type="compositionally biased region" description="Polar residues" evidence="1">
    <location>
        <begin position="239"/>
        <end position="254"/>
    </location>
</feature>
<feature type="region of interest" description="Disordered" evidence="1">
    <location>
        <begin position="748"/>
        <end position="770"/>
    </location>
</feature>
<feature type="compositionally biased region" description="Low complexity" evidence="1">
    <location>
        <begin position="1332"/>
        <end position="1346"/>
    </location>
</feature>
<dbReference type="OrthoDB" id="2507860at2759"/>
<feature type="region of interest" description="Disordered" evidence="1">
    <location>
        <begin position="1"/>
        <end position="60"/>
    </location>
</feature>
<feature type="compositionally biased region" description="Acidic residues" evidence="1">
    <location>
        <begin position="435"/>
        <end position="447"/>
    </location>
</feature>
<evidence type="ECO:0000313" key="2">
    <source>
        <dbReference type="EMBL" id="KAG0151576.1"/>
    </source>
</evidence>
<feature type="compositionally biased region" description="Low complexity" evidence="1">
    <location>
        <begin position="364"/>
        <end position="378"/>
    </location>
</feature>
<feature type="compositionally biased region" description="Polar residues" evidence="1">
    <location>
        <begin position="954"/>
        <end position="987"/>
    </location>
</feature>
<organism evidence="2 3">
    <name type="scientific">Cronartium quercuum f. sp. fusiforme G11</name>
    <dbReference type="NCBI Taxonomy" id="708437"/>
    <lineage>
        <taxon>Eukaryota</taxon>
        <taxon>Fungi</taxon>
        <taxon>Dikarya</taxon>
        <taxon>Basidiomycota</taxon>
        <taxon>Pucciniomycotina</taxon>
        <taxon>Pucciniomycetes</taxon>
        <taxon>Pucciniales</taxon>
        <taxon>Coleosporiaceae</taxon>
        <taxon>Cronartium</taxon>
    </lineage>
</organism>
<keyword evidence="3" id="KW-1185">Reference proteome</keyword>
<feature type="region of interest" description="Disordered" evidence="1">
    <location>
        <begin position="1144"/>
        <end position="1278"/>
    </location>
</feature>
<name>A0A9P6NY00_9BASI</name>
<feature type="region of interest" description="Disordered" evidence="1">
    <location>
        <begin position="414"/>
        <end position="482"/>
    </location>
</feature>
<evidence type="ECO:0000313" key="3">
    <source>
        <dbReference type="Proteomes" id="UP000886653"/>
    </source>
</evidence>
<feature type="compositionally biased region" description="Polar residues" evidence="1">
    <location>
        <begin position="470"/>
        <end position="482"/>
    </location>
</feature>
<proteinExistence type="predicted"/>
<feature type="region of interest" description="Disordered" evidence="1">
    <location>
        <begin position="1018"/>
        <end position="1045"/>
    </location>
</feature>
<feature type="region of interest" description="Disordered" evidence="1">
    <location>
        <begin position="655"/>
        <end position="713"/>
    </location>
</feature>
<reference evidence="2" key="1">
    <citation type="submission" date="2013-11" db="EMBL/GenBank/DDBJ databases">
        <title>Genome sequence of the fusiform rust pathogen reveals effectors for host alternation and coevolution with pine.</title>
        <authorList>
            <consortium name="DOE Joint Genome Institute"/>
            <person name="Smith K."/>
            <person name="Pendleton A."/>
            <person name="Kubisiak T."/>
            <person name="Anderson C."/>
            <person name="Salamov A."/>
            <person name="Aerts A."/>
            <person name="Riley R."/>
            <person name="Clum A."/>
            <person name="Lindquist E."/>
            <person name="Ence D."/>
            <person name="Campbell M."/>
            <person name="Kronenberg Z."/>
            <person name="Feau N."/>
            <person name="Dhillon B."/>
            <person name="Hamelin R."/>
            <person name="Burleigh J."/>
            <person name="Smith J."/>
            <person name="Yandell M."/>
            <person name="Nelson C."/>
            <person name="Grigoriev I."/>
            <person name="Davis J."/>
        </authorList>
    </citation>
    <scope>NUCLEOTIDE SEQUENCE</scope>
    <source>
        <strain evidence="2">G11</strain>
    </source>
</reference>
<feature type="compositionally biased region" description="Polar residues" evidence="1">
    <location>
        <begin position="754"/>
        <end position="764"/>
    </location>
</feature>
<feature type="compositionally biased region" description="Polar residues" evidence="1">
    <location>
        <begin position="657"/>
        <end position="676"/>
    </location>
</feature>
<feature type="compositionally biased region" description="Polar residues" evidence="1">
    <location>
        <begin position="936"/>
        <end position="945"/>
    </location>
</feature>
<dbReference type="Proteomes" id="UP000886653">
    <property type="component" value="Unassembled WGS sequence"/>
</dbReference>
<feature type="region of interest" description="Disordered" evidence="1">
    <location>
        <begin position="222"/>
        <end position="378"/>
    </location>
</feature>
<dbReference type="EMBL" id="MU167212">
    <property type="protein sequence ID" value="KAG0151576.1"/>
    <property type="molecule type" value="Genomic_DNA"/>
</dbReference>
<feature type="compositionally biased region" description="Polar residues" evidence="1">
    <location>
        <begin position="1250"/>
        <end position="1260"/>
    </location>
</feature>
<feature type="compositionally biased region" description="Polar residues" evidence="1">
    <location>
        <begin position="1153"/>
        <end position="1162"/>
    </location>
</feature>
<feature type="compositionally biased region" description="Low complexity" evidence="1">
    <location>
        <begin position="319"/>
        <end position="337"/>
    </location>
</feature>
<comment type="caution">
    <text evidence="2">The sequence shown here is derived from an EMBL/GenBank/DDBJ whole genome shotgun (WGS) entry which is preliminary data.</text>
</comment>
<feature type="compositionally biased region" description="Low complexity" evidence="1">
    <location>
        <begin position="701"/>
        <end position="713"/>
    </location>
</feature>
<accession>A0A9P6NY00</accession>
<feature type="compositionally biased region" description="Polar residues" evidence="1">
    <location>
        <begin position="802"/>
        <end position="832"/>
    </location>
</feature>
<feature type="compositionally biased region" description="Polar residues" evidence="1">
    <location>
        <begin position="853"/>
        <end position="882"/>
    </location>
</feature>
<feature type="compositionally biased region" description="Low complexity" evidence="1">
    <location>
        <begin position="1034"/>
        <end position="1045"/>
    </location>
</feature>
<sequence>MYHPILVKQNEARKESPSSKPQPGSPPSSATPRVLKRPTLETSSQPCPRDGILNHSLVNSCPALRTEARTSSYSHTRRNSTTLSTLAFKDSEADAWPKLTPTSPSSSPCNVENIRPSSISFKARAPGHIQAAQATKPASRPNTARELRLTSSMRSALLSADDLIATVLLPATASDPAEFTQRPLPSLPQSNEEVSNFSVPMPLKGFYSIDINHATALTPLPNNHTLSEHHSQSLGPILTSKTPIDNQSQHTAPSSPALDPVSSSNTLSHPNSTQSLGDTPLLSASINSTDPPMPHSLDSDLHSLKHLKSLSHQPRPPNASTSSFFTAASPASSDSSSRLTNTPTRANIEDGTCSNQSSPYIMKSLSSNSESPPTSTSGVFASALSVSSNGSSKILATGIREHCREESAETILADHSPVSVFGRPSIGDHNQPLNEELDDEDWEDAVTDDTSLSRSAKARSNHKDRPPGLPSTSDELSGSVSDASKAVEGLSSLIRIDGQPRSLTIHPNRSSTNSLSSKRRSKLGHNLSCRNSVVSLLSVTSNCSVLSISPTEDGGEYEDAADQAEWMDIDGGGAYEDLDRAEEIVREVSRQSAIDQAQALQKAAEARRRYSALSEAQRLNDTILVTATGGASNKRSSSLLAKDPFHYANVTDVAVSRRSSNTSDGTTSSLAISRQGSRCGDIYDAETHDMGGRSSPSNQQRDSISSRGSRGSRVMLFTRNSKALWGRNSPRQDDTGDLDPIVEVENCADDGMRNTPSPFSQDSCSGHGHAEPSAAVAARWRPRPLFLKPVGTPSGMGRRSTNEGQFEYPSSSSVDSHGSQYRNCQSSSSNGTAGDDAVSSESRQGHGPHTPDSFFTGTTNLSGVARSDSSNSSKTFHSQESGPAQVMWPSSLGSASTSGVTFYNSDSLKAAVPGVSRERRMTVVGVENARPKIRETSNPSSSATPSDGRPRLQSLHSSRSIVFNIRSQKSTTQATPDSPDSRTTFPSAASMATMGSFTEGQLDQVGLSVFLNAAQSQVQGHGPAPATQSPADPSTKSIDLSSSTSTTHYLTTSPLSLSVSCKSHEMSEHGTQSPEKVLESLMPSPTVVTNDMHPTSLVPGYHAKPRLVKTSLSSDGGQFAGTNAFDHTFQTDTTNATLRSSTGSLRTFESDSQDSLALSTAPNRAPRFRPVGTDHSGRLSELSTRRPIAPSRSQTFGRQSAPKHSPSIPDMPAQQGVLSEDPLSADGPVVKSVRVGGPEKARRQGMTKKAISTSPIQLAPSNFPRGGSQPVGPSPLRTSFERLSRGLTIPGETASLADGHASALPSWPSWAGRSNASPKELDPPTPQSAERPSSSRTSPYSPGNSSVMEYAYETGGMTMGQAFLPEARSQAAQTKRAELWDTSTFHSVPSAHSLEDAREVNSLESQLQSLAKMGRGSSLPKAILIDVRRDPEIEIETRKPTLRMIRGRSKIISGPIKLDPMVESQALWKMISGTTTTGDGIGNNLRKNSKKK</sequence>
<evidence type="ECO:0000256" key="1">
    <source>
        <dbReference type="SAM" id="MobiDB-lite"/>
    </source>
</evidence>
<feature type="compositionally biased region" description="Polar residues" evidence="1">
    <location>
        <begin position="261"/>
        <end position="290"/>
    </location>
</feature>
<feature type="region of interest" description="Disordered" evidence="1">
    <location>
        <begin position="922"/>
        <end position="987"/>
    </location>
</feature>
<feature type="region of interest" description="Disordered" evidence="1">
    <location>
        <begin position="1307"/>
        <end position="1346"/>
    </location>
</feature>
<feature type="region of interest" description="Disordered" evidence="1">
    <location>
        <begin position="785"/>
        <end position="895"/>
    </location>
</feature>
<feature type="region of interest" description="Disordered" evidence="1">
    <location>
        <begin position="498"/>
        <end position="522"/>
    </location>
</feature>